<evidence type="ECO:0000256" key="2">
    <source>
        <dbReference type="ARBA" id="ARBA00023002"/>
    </source>
</evidence>
<dbReference type="RefSeq" id="WP_153862895.1">
    <property type="nucleotide sequence ID" value="NZ_WJQS01000001.1"/>
</dbReference>
<accession>A0A6I2GEW5</accession>
<dbReference type="EMBL" id="WJQS01000001">
    <property type="protein sequence ID" value="MRI84392.1"/>
    <property type="molecule type" value="Genomic_DNA"/>
</dbReference>
<dbReference type="Proteomes" id="UP000430975">
    <property type="component" value="Unassembled WGS sequence"/>
</dbReference>
<dbReference type="InterPro" id="IPR036291">
    <property type="entry name" value="NAD(P)-bd_dom_sf"/>
</dbReference>
<name>A0A6I2GEW5_9LACT</name>
<gene>
    <name evidence="4" type="ORF">GIY09_00545</name>
</gene>
<dbReference type="PRINTS" id="PR00081">
    <property type="entry name" value="GDHRDH"/>
</dbReference>
<dbReference type="GO" id="GO:0008206">
    <property type="term" value="P:bile acid metabolic process"/>
    <property type="evidence" value="ECO:0007669"/>
    <property type="project" value="UniProtKB-ARBA"/>
</dbReference>
<dbReference type="Gene3D" id="3.40.50.720">
    <property type="entry name" value="NAD(P)-binding Rossmann-like Domain"/>
    <property type="match status" value="1"/>
</dbReference>
<sequence>MTQRLILVTGGASGIGKACVERFAADGDHVISVDLQHETTSVSPQVFQEVFDLTQLDEIVSWVSSLVERYGLPDVIVNSAGISRMNFLIDSPVDEWEAIFKLNVFAVAQLSRAFANAWLGIGSPGRIINIASQAGKNGYRGLGAYVASKHAVIGLTKTAAVELAPHNILVNAVCPGIVETPMKHRERIDGGALRGLTADEILAEDISQVPLGRTAQPSDVANVVHFQASQAADYMTGQAINVTGGMTMH</sequence>
<reference evidence="4 5" key="1">
    <citation type="submission" date="2019-11" db="EMBL/GenBank/DDBJ databases">
        <title>Characterisation of Fundicoccus ignavus gen. nov. sp. nov., a novel genus of the family Aerococcaceae isolated from bulk tank milk.</title>
        <authorList>
            <person name="Siebert A."/>
            <person name="Huptas C."/>
            <person name="Wenning M."/>
            <person name="Scherer S."/>
            <person name="Doll E.V."/>
        </authorList>
    </citation>
    <scope>NUCLEOTIDE SEQUENCE [LARGE SCALE GENOMIC DNA]</scope>
    <source>
        <strain evidence="4 5">WS4759</strain>
    </source>
</reference>
<dbReference type="FunFam" id="3.40.50.720:FF:000084">
    <property type="entry name" value="Short-chain dehydrogenase reductase"/>
    <property type="match status" value="1"/>
</dbReference>
<protein>
    <submittedName>
        <fullName evidence="4">SDR family oxidoreductase</fullName>
    </submittedName>
</protein>
<dbReference type="GO" id="GO:0016491">
    <property type="term" value="F:oxidoreductase activity"/>
    <property type="evidence" value="ECO:0007669"/>
    <property type="project" value="UniProtKB-KW"/>
</dbReference>
<evidence type="ECO:0000256" key="1">
    <source>
        <dbReference type="ARBA" id="ARBA00006484"/>
    </source>
</evidence>
<evidence type="ECO:0000313" key="5">
    <source>
        <dbReference type="Proteomes" id="UP000430975"/>
    </source>
</evidence>
<keyword evidence="2" id="KW-0560">Oxidoreductase</keyword>
<dbReference type="InterPro" id="IPR020904">
    <property type="entry name" value="Sc_DH/Rdtase_CS"/>
</dbReference>
<dbReference type="AlphaFoldDB" id="A0A6I2GEW5"/>
<dbReference type="InterPro" id="IPR002347">
    <property type="entry name" value="SDR_fam"/>
</dbReference>
<dbReference type="PRINTS" id="PR00080">
    <property type="entry name" value="SDRFAMILY"/>
</dbReference>
<evidence type="ECO:0000313" key="4">
    <source>
        <dbReference type="EMBL" id="MRI84392.1"/>
    </source>
</evidence>
<proteinExistence type="inferred from homology"/>
<comment type="caution">
    <text evidence="4">The sequence shown here is derived from an EMBL/GenBank/DDBJ whole genome shotgun (WGS) entry which is preliminary data.</text>
</comment>
<organism evidence="4 5">
    <name type="scientific">Fundicoccus ignavus</name>
    <dbReference type="NCBI Taxonomy" id="2664442"/>
    <lineage>
        <taxon>Bacteria</taxon>
        <taxon>Bacillati</taxon>
        <taxon>Bacillota</taxon>
        <taxon>Bacilli</taxon>
        <taxon>Lactobacillales</taxon>
        <taxon>Aerococcaceae</taxon>
        <taxon>Fundicoccus</taxon>
    </lineage>
</organism>
<dbReference type="InterPro" id="IPR050259">
    <property type="entry name" value="SDR"/>
</dbReference>
<dbReference type="SUPFAM" id="SSF51735">
    <property type="entry name" value="NAD(P)-binding Rossmann-fold domains"/>
    <property type="match status" value="1"/>
</dbReference>
<dbReference type="PANTHER" id="PTHR42879">
    <property type="entry name" value="3-OXOACYL-(ACYL-CARRIER-PROTEIN) REDUCTASE"/>
    <property type="match status" value="1"/>
</dbReference>
<dbReference type="PROSITE" id="PS00061">
    <property type="entry name" value="ADH_SHORT"/>
    <property type="match status" value="1"/>
</dbReference>
<comment type="similarity">
    <text evidence="1 3">Belongs to the short-chain dehydrogenases/reductases (SDR) family.</text>
</comment>
<dbReference type="PANTHER" id="PTHR42879:SF2">
    <property type="entry name" value="3-OXOACYL-[ACYL-CARRIER-PROTEIN] REDUCTASE FABG"/>
    <property type="match status" value="1"/>
</dbReference>
<keyword evidence="5" id="KW-1185">Reference proteome</keyword>
<dbReference type="Pfam" id="PF00106">
    <property type="entry name" value="adh_short"/>
    <property type="match status" value="1"/>
</dbReference>
<evidence type="ECO:0000256" key="3">
    <source>
        <dbReference type="RuleBase" id="RU000363"/>
    </source>
</evidence>